<accession>A0A016TA42</accession>
<keyword evidence="1" id="KW-0472">Membrane</keyword>
<evidence type="ECO:0000313" key="3">
    <source>
        <dbReference type="Proteomes" id="UP000024635"/>
    </source>
</evidence>
<keyword evidence="1" id="KW-1133">Transmembrane helix</keyword>
<feature type="transmembrane region" description="Helical" evidence="1">
    <location>
        <begin position="59"/>
        <end position="83"/>
    </location>
</feature>
<organism evidence="2 3">
    <name type="scientific">Ancylostoma ceylanicum</name>
    <dbReference type="NCBI Taxonomy" id="53326"/>
    <lineage>
        <taxon>Eukaryota</taxon>
        <taxon>Metazoa</taxon>
        <taxon>Ecdysozoa</taxon>
        <taxon>Nematoda</taxon>
        <taxon>Chromadorea</taxon>
        <taxon>Rhabditida</taxon>
        <taxon>Rhabditina</taxon>
        <taxon>Rhabditomorpha</taxon>
        <taxon>Strongyloidea</taxon>
        <taxon>Ancylostomatidae</taxon>
        <taxon>Ancylostomatinae</taxon>
        <taxon>Ancylostoma</taxon>
    </lineage>
</organism>
<evidence type="ECO:0000313" key="2">
    <source>
        <dbReference type="EMBL" id="EYB99532.1"/>
    </source>
</evidence>
<reference evidence="3" key="1">
    <citation type="journal article" date="2015" name="Nat. Genet.">
        <title>The genome and transcriptome of the zoonotic hookworm Ancylostoma ceylanicum identify infection-specific gene families.</title>
        <authorList>
            <person name="Schwarz E.M."/>
            <person name="Hu Y."/>
            <person name="Antoshechkin I."/>
            <person name="Miller M.M."/>
            <person name="Sternberg P.W."/>
            <person name="Aroian R.V."/>
        </authorList>
    </citation>
    <scope>NUCLEOTIDE SEQUENCE</scope>
    <source>
        <strain evidence="3">HY135</strain>
    </source>
</reference>
<keyword evidence="3" id="KW-1185">Reference proteome</keyword>
<dbReference type="EMBL" id="JARK01001458">
    <property type="protein sequence ID" value="EYB99532.1"/>
    <property type="molecule type" value="Genomic_DNA"/>
</dbReference>
<comment type="caution">
    <text evidence="2">The sequence shown here is derived from an EMBL/GenBank/DDBJ whole genome shotgun (WGS) entry which is preliminary data.</text>
</comment>
<protein>
    <submittedName>
        <fullName evidence="2">Uncharacterized protein</fullName>
    </submittedName>
</protein>
<dbReference type="AlphaFoldDB" id="A0A016TA42"/>
<sequence>MLVLLVWFCDQQRIRVPRWSRQLGHACRALRLCPRTPRCGPAACLRPFGVERMYRRPNLMFILLNFGVGLVYFLEIIAVELLIQMFCKLLRTPSQ</sequence>
<name>A0A016TA42_9BILA</name>
<gene>
    <name evidence="2" type="primary">Acey_s0122.g1102</name>
    <name evidence="2" type="ORF">Y032_0122g1102</name>
</gene>
<evidence type="ECO:0000256" key="1">
    <source>
        <dbReference type="SAM" id="Phobius"/>
    </source>
</evidence>
<proteinExistence type="predicted"/>
<keyword evidence="1" id="KW-0812">Transmembrane</keyword>
<dbReference type="Proteomes" id="UP000024635">
    <property type="component" value="Unassembled WGS sequence"/>
</dbReference>